<comment type="function">
    <text evidence="1">Removes C-terminal D-alanyl residues from sugar-peptide cell wall precursors.</text>
</comment>
<dbReference type="SMART" id="SM00936">
    <property type="entry name" value="PBP5_C"/>
    <property type="match status" value="1"/>
</dbReference>
<evidence type="ECO:0000256" key="11">
    <source>
        <dbReference type="ARBA" id="ARBA00023316"/>
    </source>
</evidence>
<dbReference type="AlphaFoldDB" id="A0A926HP11"/>
<dbReference type="PANTHER" id="PTHR21581:SF6">
    <property type="entry name" value="TRAFFICKING PROTEIN PARTICLE COMPLEX SUBUNIT 12"/>
    <property type="match status" value="1"/>
</dbReference>
<comment type="similarity">
    <text evidence="3 15">Belongs to the peptidase S11 family.</text>
</comment>
<evidence type="ECO:0000256" key="7">
    <source>
        <dbReference type="ARBA" id="ARBA00022729"/>
    </source>
</evidence>
<feature type="signal peptide" evidence="16">
    <location>
        <begin position="1"/>
        <end position="24"/>
    </location>
</feature>
<organism evidence="18 19">
    <name type="scientific">Gehongia tenuis</name>
    <dbReference type="NCBI Taxonomy" id="2763655"/>
    <lineage>
        <taxon>Bacteria</taxon>
        <taxon>Bacillati</taxon>
        <taxon>Bacillota</taxon>
        <taxon>Clostridia</taxon>
        <taxon>Christensenellales</taxon>
        <taxon>Christensenellaceae</taxon>
        <taxon>Gehongia</taxon>
    </lineage>
</organism>
<dbReference type="SUPFAM" id="SSF69189">
    <property type="entry name" value="Penicillin-binding protein associated domain"/>
    <property type="match status" value="1"/>
</dbReference>
<feature type="binding site" evidence="14">
    <location>
        <position position="233"/>
    </location>
    <ligand>
        <name>substrate</name>
    </ligand>
</feature>
<dbReference type="RefSeq" id="WP_249315322.1">
    <property type="nucleotide sequence ID" value="NZ_JACRSR010000001.1"/>
</dbReference>
<protein>
    <recommendedName>
        <fullName evidence="4">serine-type D-Ala-D-Ala carboxypeptidase</fullName>
        <ecNumber evidence="4">3.4.16.4</ecNumber>
    </recommendedName>
</protein>
<feature type="active site" description="Acyl-ester intermediate" evidence="13">
    <location>
        <position position="66"/>
    </location>
</feature>
<evidence type="ECO:0000256" key="13">
    <source>
        <dbReference type="PIRSR" id="PIRSR618044-1"/>
    </source>
</evidence>
<dbReference type="Proteomes" id="UP000623172">
    <property type="component" value="Unassembled WGS sequence"/>
</dbReference>
<evidence type="ECO:0000256" key="4">
    <source>
        <dbReference type="ARBA" id="ARBA00012448"/>
    </source>
</evidence>
<reference evidence="18" key="1">
    <citation type="submission" date="2020-08" db="EMBL/GenBank/DDBJ databases">
        <title>Genome public.</title>
        <authorList>
            <person name="Liu C."/>
            <person name="Sun Q."/>
        </authorList>
    </citation>
    <scope>NUCLEOTIDE SEQUENCE</scope>
    <source>
        <strain evidence="18">NSJ-53</strain>
    </source>
</reference>
<dbReference type="PANTHER" id="PTHR21581">
    <property type="entry name" value="D-ALANYL-D-ALANINE CARBOXYPEPTIDASE"/>
    <property type="match status" value="1"/>
</dbReference>
<dbReference type="PRINTS" id="PR00725">
    <property type="entry name" value="DADACBPTASE1"/>
</dbReference>
<evidence type="ECO:0000256" key="8">
    <source>
        <dbReference type="ARBA" id="ARBA00022801"/>
    </source>
</evidence>
<dbReference type="InterPro" id="IPR018044">
    <property type="entry name" value="Peptidase_S11"/>
</dbReference>
<comment type="pathway">
    <text evidence="2">Cell wall biogenesis; peptidoglycan biosynthesis.</text>
</comment>
<feature type="active site" evidence="13">
    <location>
        <position position="126"/>
    </location>
</feature>
<feature type="domain" description="Peptidase S11 D-Ala-D-Ala carboxypeptidase A C-terminal" evidence="17">
    <location>
        <begin position="283"/>
        <end position="374"/>
    </location>
</feature>
<name>A0A926HP11_9FIRM</name>
<comment type="caution">
    <text evidence="18">The sequence shown here is derived from an EMBL/GenBank/DDBJ whole genome shotgun (WGS) entry which is preliminary data.</text>
</comment>
<evidence type="ECO:0000256" key="6">
    <source>
        <dbReference type="ARBA" id="ARBA00022670"/>
    </source>
</evidence>
<proteinExistence type="inferred from homology"/>
<keyword evidence="8" id="KW-0378">Hydrolase</keyword>
<keyword evidence="6" id="KW-0645">Protease</keyword>
<evidence type="ECO:0000256" key="2">
    <source>
        <dbReference type="ARBA" id="ARBA00004752"/>
    </source>
</evidence>
<dbReference type="Pfam" id="PF00768">
    <property type="entry name" value="Peptidase_S11"/>
    <property type="match status" value="1"/>
</dbReference>
<dbReference type="GO" id="GO:0009002">
    <property type="term" value="F:serine-type D-Ala-D-Ala carboxypeptidase activity"/>
    <property type="evidence" value="ECO:0007669"/>
    <property type="project" value="UniProtKB-EC"/>
</dbReference>
<evidence type="ECO:0000259" key="17">
    <source>
        <dbReference type="SMART" id="SM00936"/>
    </source>
</evidence>
<dbReference type="GO" id="GO:0008360">
    <property type="term" value="P:regulation of cell shape"/>
    <property type="evidence" value="ECO:0007669"/>
    <property type="project" value="UniProtKB-KW"/>
</dbReference>
<dbReference type="GO" id="GO:0006508">
    <property type="term" value="P:proteolysis"/>
    <property type="evidence" value="ECO:0007669"/>
    <property type="project" value="UniProtKB-KW"/>
</dbReference>
<accession>A0A926HP11</accession>
<dbReference type="InterPro" id="IPR012338">
    <property type="entry name" value="Beta-lactam/transpept-like"/>
</dbReference>
<dbReference type="EC" id="3.4.16.4" evidence="4"/>
<dbReference type="Pfam" id="PF07943">
    <property type="entry name" value="PBP5_C"/>
    <property type="match status" value="1"/>
</dbReference>
<keyword evidence="7 16" id="KW-0732">Signal</keyword>
<dbReference type="InterPro" id="IPR015956">
    <property type="entry name" value="Peniciliin-bd_prot_C_sf"/>
</dbReference>
<keyword evidence="5 18" id="KW-0121">Carboxypeptidase</keyword>
<feature type="active site" description="Proton acceptor" evidence="13">
    <location>
        <position position="69"/>
    </location>
</feature>
<evidence type="ECO:0000256" key="14">
    <source>
        <dbReference type="PIRSR" id="PIRSR618044-2"/>
    </source>
</evidence>
<dbReference type="GO" id="GO:0071555">
    <property type="term" value="P:cell wall organization"/>
    <property type="evidence" value="ECO:0007669"/>
    <property type="project" value="UniProtKB-KW"/>
</dbReference>
<sequence length="388" mass="41823">MKRMGKHCLLFLLMLCILMYPLSAVQAEALEEMPFDVSAKSALLMDADSGTIIFEKAADEKLPIASVTKIMTLTLCFEALESGAVTLDQEVNVSQNAASMGGSQVFLDAGQPYKVENLLESIIVASANDASVAMAETIAGSEEVFVERMNTKAAELGMTGTHFANCTGLPQEDHYSTARDVAAMSQELIQHPDYFKWSTIWMDELSHAKDGRVTELTNTNRMVRFYDGADGIKTGSTDEAKYCLSVSAKRGEFRLIGVLLGSESSAKRFDEATKMLDYGFANYETVSLGQSGEIKNQSVAVKGGRDAQVPVALEGGETALLRKGTADQVEKSVNLPEVVEAPVVKGAKLGEMIITHDGETLANLPIVAAADVPKAGYGDILKKILSRW</sequence>
<evidence type="ECO:0000256" key="1">
    <source>
        <dbReference type="ARBA" id="ARBA00003217"/>
    </source>
</evidence>
<keyword evidence="11" id="KW-0961">Cell wall biogenesis/degradation</keyword>
<evidence type="ECO:0000313" key="18">
    <source>
        <dbReference type="EMBL" id="MBC8531184.1"/>
    </source>
</evidence>
<feature type="chain" id="PRO_5038622473" description="serine-type D-Ala-D-Ala carboxypeptidase" evidence="16">
    <location>
        <begin position="25"/>
        <end position="388"/>
    </location>
</feature>
<evidence type="ECO:0000256" key="5">
    <source>
        <dbReference type="ARBA" id="ARBA00022645"/>
    </source>
</evidence>
<dbReference type="InterPro" id="IPR001967">
    <property type="entry name" value="Peptidase_S11_N"/>
</dbReference>
<evidence type="ECO:0000256" key="16">
    <source>
        <dbReference type="SAM" id="SignalP"/>
    </source>
</evidence>
<evidence type="ECO:0000313" key="19">
    <source>
        <dbReference type="Proteomes" id="UP000623172"/>
    </source>
</evidence>
<dbReference type="Gene3D" id="2.60.410.10">
    <property type="entry name" value="D-Ala-D-Ala carboxypeptidase, C-terminal domain"/>
    <property type="match status" value="1"/>
</dbReference>
<keyword evidence="19" id="KW-1185">Reference proteome</keyword>
<evidence type="ECO:0000256" key="3">
    <source>
        <dbReference type="ARBA" id="ARBA00007164"/>
    </source>
</evidence>
<evidence type="ECO:0000256" key="12">
    <source>
        <dbReference type="ARBA" id="ARBA00034000"/>
    </source>
</evidence>
<evidence type="ECO:0000256" key="9">
    <source>
        <dbReference type="ARBA" id="ARBA00022960"/>
    </source>
</evidence>
<keyword evidence="10" id="KW-0573">Peptidoglycan synthesis</keyword>
<gene>
    <name evidence="18" type="ORF">H8696_04895</name>
</gene>
<dbReference type="InterPro" id="IPR012907">
    <property type="entry name" value="Peptidase_S11_C"/>
</dbReference>
<evidence type="ECO:0000256" key="15">
    <source>
        <dbReference type="RuleBase" id="RU004016"/>
    </source>
</evidence>
<dbReference type="GO" id="GO:0009252">
    <property type="term" value="P:peptidoglycan biosynthetic process"/>
    <property type="evidence" value="ECO:0007669"/>
    <property type="project" value="UniProtKB-KW"/>
</dbReference>
<keyword evidence="9" id="KW-0133">Cell shape</keyword>
<evidence type="ECO:0000256" key="10">
    <source>
        <dbReference type="ARBA" id="ARBA00022984"/>
    </source>
</evidence>
<dbReference type="SUPFAM" id="SSF56601">
    <property type="entry name" value="beta-lactamase/transpeptidase-like"/>
    <property type="match status" value="1"/>
</dbReference>
<comment type="catalytic activity">
    <reaction evidence="12">
        <text>Preferential cleavage: (Ac)2-L-Lys-D-Ala-|-D-Ala. Also transpeptidation of peptidyl-alanyl moieties that are N-acyl substituents of D-alanine.</text>
        <dbReference type="EC" id="3.4.16.4"/>
    </reaction>
</comment>
<dbReference type="Gene3D" id="3.40.710.10">
    <property type="entry name" value="DD-peptidase/beta-lactamase superfamily"/>
    <property type="match status" value="1"/>
</dbReference>
<dbReference type="InterPro" id="IPR037167">
    <property type="entry name" value="Peptidase_S11_C_sf"/>
</dbReference>
<dbReference type="EMBL" id="JACRSR010000001">
    <property type="protein sequence ID" value="MBC8531184.1"/>
    <property type="molecule type" value="Genomic_DNA"/>
</dbReference>